<dbReference type="InterPro" id="IPR036388">
    <property type="entry name" value="WH-like_DNA-bd_sf"/>
</dbReference>
<dbReference type="Pfam" id="PF01037">
    <property type="entry name" value="AsnC_trans_reg"/>
    <property type="match status" value="1"/>
</dbReference>
<dbReference type="EMBL" id="FNLL01000005">
    <property type="protein sequence ID" value="SDU17730.1"/>
    <property type="molecule type" value="Genomic_DNA"/>
</dbReference>
<dbReference type="AlphaFoldDB" id="A0A1H2GDU8"/>
<keyword evidence="1" id="KW-0805">Transcription regulation</keyword>
<protein>
    <submittedName>
        <fullName evidence="5">DNA-binding transcriptional regulator, Lrp family</fullName>
    </submittedName>
</protein>
<name>A0A1H2GDU8_9BACT</name>
<dbReference type="InterPro" id="IPR011008">
    <property type="entry name" value="Dimeric_a/b-barrel"/>
</dbReference>
<dbReference type="InterPro" id="IPR011991">
    <property type="entry name" value="ArsR-like_HTH"/>
</dbReference>
<dbReference type="GO" id="GO:0006355">
    <property type="term" value="P:regulation of DNA-templated transcription"/>
    <property type="evidence" value="ECO:0007669"/>
    <property type="project" value="UniProtKB-ARBA"/>
</dbReference>
<dbReference type="GO" id="GO:0043565">
    <property type="term" value="F:sequence-specific DNA binding"/>
    <property type="evidence" value="ECO:0007669"/>
    <property type="project" value="InterPro"/>
</dbReference>
<evidence type="ECO:0000313" key="6">
    <source>
        <dbReference type="Proteomes" id="UP000199608"/>
    </source>
</evidence>
<keyword evidence="2 5" id="KW-0238">DNA-binding</keyword>
<dbReference type="SMART" id="SM00344">
    <property type="entry name" value="HTH_ASNC"/>
    <property type="match status" value="1"/>
</dbReference>
<proteinExistence type="predicted"/>
<dbReference type="InterPro" id="IPR019888">
    <property type="entry name" value="Tscrpt_reg_AsnC-like"/>
</dbReference>
<dbReference type="Proteomes" id="UP000199608">
    <property type="component" value="Unassembled WGS sequence"/>
</dbReference>
<evidence type="ECO:0000256" key="1">
    <source>
        <dbReference type="ARBA" id="ARBA00023015"/>
    </source>
</evidence>
<dbReference type="PANTHER" id="PTHR30154">
    <property type="entry name" value="LEUCINE-RESPONSIVE REGULATORY PROTEIN"/>
    <property type="match status" value="1"/>
</dbReference>
<evidence type="ECO:0000256" key="2">
    <source>
        <dbReference type="ARBA" id="ARBA00023125"/>
    </source>
</evidence>
<keyword evidence="6" id="KW-1185">Reference proteome</keyword>
<evidence type="ECO:0000256" key="3">
    <source>
        <dbReference type="ARBA" id="ARBA00023163"/>
    </source>
</evidence>
<dbReference type="InterPro" id="IPR000485">
    <property type="entry name" value="AsnC-type_HTH_dom"/>
</dbReference>
<dbReference type="CDD" id="cd00090">
    <property type="entry name" value="HTH_ARSR"/>
    <property type="match status" value="1"/>
</dbReference>
<dbReference type="RefSeq" id="WP_092233390.1">
    <property type="nucleotide sequence ID" value="NZ_FNLL01000005.1"/>
</dbReference>
<dbReference type="PANTHER" id="PTHR30154:SF34">
    <property type="entry name" value="TRANSCRIPTIONAL REGULATOR AZLB"/>
    <property type="match status" value="1"/>
</dbReference>
<dbReference type="PRINTS" id="PR00033">
    <property type="entry name" value="HTHASNC"/>
</dbReference>
<dbReference type="GO" id="GO:0043200">
    <property type="term" value="P:response to amino acid"/>
    <property type="evidence" value="ECO:0007669"/>
    <property type="project" value="TreeGrafter"/>
</dbReference>
<evidence type="ECO:0000313" key="5">
    <source>
        <dbReference type="EMBL" id="SDU17730.1"/>
    </source>
</evidence>
<dbReference type="Pfam" id="PF13412">
    <property type="entry name" value="HTH_24"/>
    <property type="match status" value="1"/>
</dbReference>
<dbReference type="GO" id="GO:0005829">
    <property type="term" value="C:cytosol"/>
    <property type="evidence" value="ECO:0007669"/>
    <property type="project" value="TreeGrafter"/>
</dbReference>
<dbReference type="InterPro" id="IPR019887">
    <property type="entry name" value="Tscrpt_reg_AsnC/Lrp_C"/>
</dbReference>
<dbReference type="InterPro" id="IPR036390">
    <property type="entry name" value="WH_DNA-bd_sf"/>
</dbReference>
<dbReference type="SUPFAM" id="SSF54909">
    <property type="entry name" value="Dimeric alpha+beta barrel"/>
    <property type="match status" value="1"/>
</dbReference>
<organism evidence="5 6">
    <name type="scientific">Desulfobacula phenolica</name>
    <dbReference type="NCBI Taxonomy" id="90732"/>
    <lineage>
        <taxon>Bacteria</taxon>
        <taxon>Pseudomonadati</taxon>
        <taxon>Thermodesulfobacteriota</taxon>
        <taxon>Desulfobacteria</taxon>
        <taxon>Desulfobacterales</taxon>
        <taxon>Desulfobacteraceae</taxon>
        <taxon>Desulfobacula</taxon>
    </lineage>
</organism>
<sequence>MVLDKIDKQILNTLQENGKTTNSKLSKIVGISAPATLERVKRLELAGVISHFTAVLDPEKIGFSIMAMVNIGLSLSSLSSVAVIKEKFIALDEVIECYQIAGANDFILKVIAKDIKAYGEFMNMKLTQIEGIQVVKSSFVIDNVKEKKLLVLDLDEEYTV</sequence>
<dbReference type="PROSITE" id="PS50956">
    <property type="entry name" value="HTH_ASNC_2"/>
    <property type="match status" value="1"/>
</dbReference>
<accession>A0A1H2GDU8</accession>
<reference evidence="6" key="1">
    <citation type="submission" date="2016-10" db="EMBL/GenBank/DDBJ databases">
        <authorList>
            <person name="Varghese N."/>
            <person name="Submissions S."/>
        </authorList>
    </citation>
    <scope>NUCLEOTIDE SEQUENCE [LARGE SCALE GENOMIC DNA]</scope>
    <source>
        <strain evidence="6">DSM 3384</strain>
    </source>
</reference>
<dbReference type="SUPFAM" id="SSF46785">
    <property type="entry name" value="Winged helix' DNA-binding domain"/>
    <property type="match status" value="1"/>
</dbReference>
<evidence type="ECO:0000259" key="4">
    <source>
        <dbReference type="PROSITE" id="PS50956"/>
    </source>
</evidence>
<dbReference type="Gene3D" id="3.30.70.920">
    <property type="match status" value="1"/>
</dbReference>
<dbReference type="Gene3D" id="1.10.10.10">
    <property type="entry name" value="Winged helix-like DNA-binding domain superfamily/Winged helix DNA-binding domain"/>
    <property type="match status" value="1"/>
</dbReference>
<keyword evidence="3" id="KW-0804">Transcription</keyword>
<feature type="domain" description="HTH asnC-type" evidence="4">
    <location>
        <begin position="3"/>
        <end position="64"/>
    </location>
</feature>
<gene>
    <name evidence="5" type="ORF">SAMN04487931_105146</name>
</gene>